<sequence length="25" mass="2824">MIKADRGEILTINLNIDSYIPSIFS</sequence>
<dbReference type="AlphaFoldDB" id="A0A0A8ZLA8"/>
<evidence type="ECO:0000313" key="1">
    <source>
        <dbReference type="EMBL" id="JAD37535.1"/>
    </source>
</evidence>
<name>A0A0A8ZLA8_ARUDO</name>
<proteinExistence type="predicted"/>
<organism evidence="1">
    <name type="scientific">Arundo donax</name>
    <name type="common">Giant reed</name>
    <name type="synonym">Donax arundinaceus</name>
    <dbReference type="NCBI Taxonomy" id="35708"/>
    <lineage>
        <taxon>Eukaryota</taxon>
        <taxon>Viridiplantae</taxon>
        <taxon>Streptophyta</taxon>
        <taxon>Embryophyta</taxon>
        <taxon>Tracheophyta</taxon>
        <taxon>Spermatophyta</taxon>
        <taxon>Magnoliopsida</taxon>
        <taxon>Liliopsida</taxon>
        <taxon>Poales</taxon>
        <taxon>Poaceae</taxon>
        <taxon>PACMAD clade</taxon>
        <taxon>Arundinoideae</taxon>
        <taxon>Arundineae</taxon>
        <taxon>Arundo</taxon>
    </lineage>
</organism>
<reference evidence="1" key="2">
    <citation type="journal article" date="2015" name="Data Brief">
        <title>Shoot transcriptome of the giant reed, Arundo donax.</title>
        <authorList>
            <person name="Barrero R.A."/>
            <person name="Guerrero F.D."/>
            <person name="Moolhuijzen P."/>
            <person name="Goolsby J.A."/>
            <person name="Tidwell J."/>
            <person name="Bellgard S.E."/>
            <person name="Bellgard M.I."/>
        </authorList>
    </citation>
    <scope>NUCLEOTIDE SEQUENCE</scope>
    <source>
        <tissue evidence="1">Shoot tissue taken approximately 20 cm above the soil surface</tissue>
    </source>
</reference>
<dbReference type="EMBL" id="GBRH01260360">
    <property type="protein sequence ID" value="JAD37535.1"/>
    <property type="molecule type" value="Transcribed_RNA"/>
</dbReference>
<reference evidence="1" key="1">
    <citation type="submission" date="2014-09" db="EMBL/GenBank/DDBJ databases">
        <authorList>
            <person name="Magalhaes I.L.F."/>
            <person name="Oliveira U."/>
            <person name="Santos F.R."/>
            <person name="Vidigal T.H.D.A."/>
            <person name="Brescovit A.D."/>
            <person name="Santos A.J."/>
        </authorList>
    </citation>
    <scope>NUCLEOTIDE SEQUENCE</scope>
    <source>
        <tissue evidence="1">Shoot tissue taken approximately 20 cm above the soil surface</tissue>
    </source>
</reference>
<accession>A0A0A8ZLA8</accession>
<protein>
    <submittedName>
        <fullName evidence="1">Uncharacterized protein</fullName>
    </submittedName>
</protein>